<dbReference type="HOGENOM" id="CLU_1821143_0_0_14"/>
<reference evidence="3" key="1">
    <citation type="submission" date="2014-05" db="EMBL/GenBank/DDBJ databases">
        <authorList>
            <person name="Kube M."/>
        </authorList>
    </citation>
    <scope>NUCLEOTIDE SEQUENCE [LARGE SCALE GENOMIC DNA]</scope>
</reference>
<dbReference type="Gene3D" id="1.10.10.10">
    <property type="entry name" value="Winged helix-like DNA-binding domain superfamily/Winged helix DNA-binding domain"/>
    <property type="match status" value="1"/>
</dbReference>
<keyword evidence="3" id="KW-1185">Reference proteome</keyword>
<name>A0A061AII2_9MOLU</name>
<evidence type="ECO:0000313" key="3">
    <source>
        <dbReference type="Proteomes" id="UP000032434"/>
    </source>
</evidence>
<comment type="cofactor">
    <cofactor evidence="1">
        <name>Mn(2+)</name>
        <dbReference type="ChEBI" id="CHEBI:29035"/>
    </cofactor>
    <cofactor evidence="1">
        <name>Fe(2+)</name>
        <dbReference type="ChEBI" id="CHEBI:29033"/>
    </cofactor>
    <text evidence="1">Binds 1 Mn(2+) or Fe(2+) ion per subunit.</text>
</comment>
<dbReference type="InterPro" id="IPR036388">
    <property type="entry name" value="WH-like_DNA-bd_sf"/>
</dbReference>
<dbReference type="InterPro" id="IPR002481">
    <property type="entry name" value="FUR"/>
</dbReference>
<sequence>MKTDKFIKDNNRFTKARKALLEVLKNRHLTFKELHQELSKKGFTNISTLYNNLDFFLKNNLIIEINLDGIKYYDLGKDNPYHDHDSHLHMAIKDPESGETIIKEIDYPEIYDAIKSHPVFKHYHIDYIRILVSAVKDKKNP</sequence>
<feature type="binding site" evidence="1">
    <location>
        <position position="83"/>
    </location>
    <ligand>
        <name>Fe cation</name>
        <dbReference type="ChEBI" id="CHEBI:24875"/>
    </ligand>
</feature>
<evidence type="ECO:0000256" key="1">
    <source>
        <dbReference type="PIRSR" id="PIRSR602481-2"/>
    </source>
</evidence>
<dbReference type="GO" id="GO:0003700">
    <property type="term" value="F:DNA-binding transcription factor activity"/>
    <property type="evidence" value="ECO:0007669"/>
    <property type="project" value="InterPro"/>
</dbReference>
<dbReference type="PATRIC" id="fig|35623.3.peg.694"/>
<dbReference type="PANTHER" id="PTHR33202:SF7">
    <property type="entry name" value="FERRIC UPTAKE REGULATION PROTEIN"/>
    <property type="match status" value="1"/>
</dbReference>
<dbReference type="KEGG" id="aoc:Aocu_06940"/>
<keyword evidence="1" id="KW-0408">Iron</keyword>
<dbReference type="GO" id="GO:0045892">
    <property type="term" value="P:negative regulation of DNA-templated transcription"/>
    <property type="evidence" value="ECO:0007669"/>
    <property type="project" value="TreeGrafter"/>
</dbReference>
<organism evidence="2 3">
    <name type="scientific">Acholeplasma oculi</name>
    <dbReference type="NCBI Taxonomy" id="35623"/>
    <lineage>
        <taxon>Bacteria</taxon>
        <taxon>Bacillati</taxon>
        <taxon>Mycoplasmatota</taxon>
        <taxon>Mollicutes</taxon>
        <taxon>Acholeplasmatales</taxon>
        <taxon>Acholeplasmataceae</taxon>
        <taxon>Acholeplasma</taxon>
    </lineage>
</organism>
<dbReference type="InterPro" id="IPR036390">
    <property type="entry name" value="WH_DNA-bd_sf"/>
</dbReference>
<dbReference type="AlphaFoldDB" id="A0A061AII2"/>
<keyword evidence="1" id="KW-0479">Metal-binding</keyword>
<dbReference type="Pfam" id="PF01475">
    <property type="entry name" value="FUR"/>
    <property type="match status" value="1"/>
</dbReference>
<dbReference type="PANTHER" id="PTHR33202">
    <property type="entry name" value="ZINC UPTAKE REGULATION PROTEIN"/>
    <property type="match status" value="1"/>
</dbReference>
<proteinExistence type="predicted"/>
<dbReference type="Proteomes" id="UP000032434">
    <property type="component" value="Chromosome 1"/>
</dbReference>
<dbReference type="STRING" id="35623.Aocu_06940"/>
<dbReference type="GO" id="GO:0000976">
    <property type="term" value="F:transcription cis-regulatory region binding"/>
    <property type="evidence" value="ECO:0007669"/>
    <property type="project" value="TreeGrafter"/>
</dbReference>
<dbReference type="GO" id="GO:1900376">
    <property type="term" value="P:regulation of secondary metabolite biosynthetic process"/>
    <property type="evidence" value="ECO:0007669"/>
    <property type="project" value="TreeGrafter"/>
</dbReference>
<evidence type="ECO:0000313" key="2">
    <source>
        <dbReference type="EMBL" id="CDR30767.1"/>
    </source>
</evidence>
<accession>A0A061AII2</accession>
<protein>
    <submittedName>
        <fullName evidence="2">Probable Ferric-uptake regulator</fullName>
    </submittedName>
</protein>
<dbReference type="InParanoid" id="A0A061AII2"/>
<dbReference type="GO" id="GO:0008270">
    <property type="term" value="F:zinc ion binding"/>
    <property type="evidence" value="ECO:0007669"/>
    <property type="project" value="TreeGrafter"/>
</dbReference>
<dbReference type="EMBL" id="LK028559">
    <property type="protein sequence ID" value="CDR30767.1"/>
    <property type="molecule type" value="Genomic_DNA"/>
</dbReference>
<gene>
    <name evidence="2" type="ORF">Aocu_06940</name>
</gene>
<dbReference type="SUPFAM" id="SSF46785">
    <property type="entry name" value="Winged helix' DNA-binding domain"/>
    <property type="match status" value="1"/>
</dbReference>
<dbReference type="OrthoDB" id="384624at2"/>
<dbReference type="RefSeq" id="WP_052669990.1">
    <property type="nucleotide sequence ID" value="NZ_FUZK01000001.1"/>
</dbReference>